<reference evidence="2" key="1">
    <citation type="journal article" date="2019" name="Int. J. Syst. Evol. Microbiol.">
        <title>The Global Catalogue of Microorganisms (GCM) 10K type strain sequencing project: providing services to taxonomists for standard genome sequencing and annotation.</title>
        <authorList>
            <consortium name="The Broad Institute Genomics Platform"/>
            <consortium name="The Broad Institute Genome Sequencing Center for Infectious Disease"/>
            <person name="Wu L."/>
            <person name="Ma J."/>
        </authorList>
    </citation>
    <scope>NUCLEOTIDE SEQUENCE [LARGE SCALE GENOMIC DNA]</scope>
    <source>
        <strain evidence="2">KACC 11299</strain>
    </source>
</reference>
<gene>
    <name evidence="1" type="ORF">ACFPTP_09525</name>
</gene>
<evidence type="ECO:0000313" key="2">
    <source>
        <dbReference type="Proteomes" id="UP001596071"/>
    </source>
</evidence>
<evidence type="ECO:0000313" key="1">
    <source>
        <dbReference type="EMBL" id="MFC5603464.1"/>
    </source>
</evidence>
<comment type="caution">
    <text evidence="1">The sequence shown here is derived from an EMBL/GenBank/DDBJ whole genome shotgun (WGS) entry which is preliminary data.</text>
</comment>
<dbReference type="Proteomes" id="UP001596071">
    <property type="component" value="Unassembled WGS sequence"/>
</dbReference>
<keyword evidence="2" id="KW-1185">Reference proteome</keyword>
<dbReference type="RefSeq" id="WP_381443961.1">
    <property type="nucleotide sequence ID" value="NZ_JBHSNP010000011.1"/>
</dbReference>
<proteinExistence type="predicted"/>
<name>A0ABW0TWR2_9BACL</name>
<organism evidence="1 2">
    <name type="scientific">Sporosarcina koreensis</name>
    <dbReference type="NCBI Taxonomy" id="334735"/>
    <lineage>
        <taxon>Bacteria</taxon>
        <taxon>Bacillati</taxon>
        <taxon>Bacillota</taxon>
        <taxon>Bacilli</taxon>
        <taxon>Bacillales</taxon>
        <taxon>Caryophanaceae</taxon>
        <taxon>Sporosarcina</taxon>
    </lineage>
</organism>
<sequence>MKQTAEVNGLKDFAMEMMDKGVKGKIYVNQANHNFEEPILSDEDTAGRQPLQMLRIVIKTDRETIYYEYLFNEAFDLEEINVQLEDIFVYFEKEIVSVEFMNDLVR</sequence>
<dbReference type="EMBL" id="JBHSNP010000011">
    <property type="protein sequence ID" value="MFC5603464.1"/>
    <property type="molecule type" value="Genomic_DNA"/>
</dbReference>
<accession>A0ABW0TWR2</accession>
<protein>
    <submittedName>
        <fullName evidence="1">Uncharacterized protein</fullName>
    </submittedName>
</protein>